<dbReference type="GO" id="GO:0003677">
    <property type="term" value="F:DNA binding"/>
    <property type="evidence" value="ECO:0007669"/>
    <property type="project" value="InterPro"/>
</dbReference>
<feature type="chain" id="PRO_5016594585" description="Xylanolytic transcriptional activator regulatory domain-containing protein" evidence="4">
    <location>
        <begin position="20"/>
        <end position="1233"/>
    </location>
</feature>
<accession>A0A366S590</accession>
<evidence type="ECO:0000256" key="3">
    <source>
        <dbReference type="SAM" id="MobiDB-lite"/>
    </source>
</evidence>
<comment type="caution">
    <text evidence="6">The sequence shown here is derived from an EMBL/GenBank/DDBJ whole genome shotgun (WGS) entry which is preliminary data.</text>
</comment>
<dbReference type="Proteomes" id="UP000253153">
    <property type="component" value="Unassembled WGS sequence"/>
</dbReference>
<evidence type="ECO:0000313" key="7">
    <source>
        <dbReference type="Proteomes" id="UP000253153"/>
    </source>
</evidence>
<reference evidence="6 7" key="1">
    <citation type="submission" date="2018-06" db="EMBL/GenBank/DDBJ databases">
        <title>Fusarium incarnatum-equiseti species complex species 28.</title>
        <authorList>
            <person name="Gardiner D.M."/>
        </authorList>
    </citation>
    <scope>NUCLEOTIDE SEQUENCE [LARGE SCALE GENOMIC DNA]</scope>
    <source>
        <strain evidence="6 7">FIESC_28</strain>
    </source>
</reference>
<evidence type="ECO:0000259" key="5">
    <source>
        <dbReference type="Pfam" id="PF04082"/>
    </source>
</evidence>
<evidence type="ECO:0000313" key="6">
    <source>
        <dbReference type="EMBL" id="RBR24501.1"/>
    </source>
</evidence>
<sequence>MKSLLLVAFLNLWLGFVSTAESPLFNQSEPLTEPIPPSQDPWYTAPSGFENKAPGTVLRVRPAPGNLTSITANSSASYNILYRTTDSHFKPTWAVTTLFVPKPGANSAAQQNALLSFQVPYDSPDVDAGPSYSVYSASTESSASYTTALGAGLYVSVPDYEGPLGAFTAGIISGYATLDSIRAVLSLDLGLTNTSRVALWGYSGGALASEWASELAVQYAPDLTSGTILGAALGAPPANVTTLMKSVNGEATAGLIPNALLGLTAQYPEVRKYLVSKLNAGGEYNRTGFSAAEGFTISESGTTYANQDINKYFQNSTGILNDPKILALVNREGVMGYYGVPRWPLFIYQAVPDEIAKISETDALVERYCGVGADILFERNSVGSHYEEAVNSYGAAVQWLTDLFNEEQIPDKAEGCVIRGVTRNVTSSALTRRGDKSNIWDLWSAQYHLNESKDAQITSLKRKLSDSDKGSAGLRRLYELMRDRSGDEALAIFNSVRRGNAPNDIVRCVEHGDVLLQLNLMPEARYGYEFPFRKEMPAFLLRSKSRYLRSLLFEPPFPVSSSASDPVSNAPSSSSQAPRTPSSSSIPHPLDCYTKPFSAVTLLEPLLTDANISRWTSVQLTPAFLQRLMQTYLLHSWPVFTHFHKGLFLLDLRAGRRRFCSSLLVNAVLAASCHVTPELSRRSEYWDPNNYGYLFLAETRRLLELEGDRDRLTTIQALLVLNQTINEQAMDEISQGYLMQAVGMAKRMGLLGPVASPLSADWRVAREFTAWAVFSWQAIVSYAKKIPPLLNEEPYTSIPDPSHDSAWYDELWLHHRARFYSRLASWYHELPAPLQAENAALPSQLSVHFQYWAVITSLFEDLDPADKVKLTLQGQSIQEIAQEARCNYEIVLRIYYLRHGFDMYNTWAFFFLTNLCFMAIGELHASNEAGGEEADAMRSTLILASKGMSTQARCYYLAEAMLRTVCMQMDPGDVLLLGQYTSFQDLDDPEATAQRLNIVKSGWQQNMVLREKVDTRETGAVEGEEIDKTLASAVPVAGVTDELLDNAPEPTWRIQVEKGKPPVIFHGTIQKVMDQLKTDYPDYAAKALEKIEEDIQAHESELTTAVPEVEARGALQKRDHNICYNFPVAEERHISTGIAYLRRIPGDLRIRPGPRACDRISCSDKAAIYLCNDNPFEKWIKSWDDVANGAKACNNECRYFSYAGDLTGWVTGGQRFHDPGLFNVILRYDNDKC</sequence>
<dbReference type="GO" id="GO:0004806">
    <property type="term" value="F:triacylglycerol lipase activity"/>
    <property type="evidence" value="ECO:0007669"/>
    <property type="project" value="InterPro"/>
</dbReference>
<dbReference type="InterPro" id="IPR007219">
    <property type="entry name" value="XnlR_reg_dom"/>
</dbReference>
<dbReference type="SUPFAM" id="SSF53474">
    <property type="entry name" value="alpha/beta-Hydrolases"/>
    <property type="match status" value="1"/>
</dbReference>
<dbReference type="InterPro" id="IPR005152">
    <property type="entry name" value="Lipase_secreted"/>
</dbReference>
<dbReference type="CDD" id="cd12148">
    <property type="entry name" value="fungal_TF_MHR"/>
    <property type="match status" value="1"/>
</dbReference>
<dbReference type="Gene3D" id="3.40.50.1820">
    <property type="entry name" value="alpha/beta hydrolase"/>
    <property type="match status" value="1"/>
</dbReference>
<feature type="signal peptide" evidence="4">
    <location>
        <begin position="1"/>
        <end position="19"/>
    </location>
</feature>
<dbReference type="GO" id="GO:0016042">
    <property type="term" value="P:lipid catabolic process"/>
    <property type="evidence" value="ECO:0007669"/>
    <property type="project" value="InterPro"/>
</dbReference>
<keyword evidence="4" id="KW-0732">Signal</keyword>
<evidence type="ECO:0000256" key="4">
    <source>
        <dbReference type="SAM" id="SignalP"/>
    </source>
</evidence>
<dbReference type="RefSeq" id="XP_031019092.1">
    <property type="nucleotide sequence ID" value="XM_031156846.1"/>
</dbReference>
<evidence type="ECO:0000256" key="2">
    <source>
        <dbReference type="ARBA" id="ARBA00023242"/>
    </source>
</evidence>
<organism evidence="6 7">
    <name type="scientific">Fusarium coffeatum</name>
    <dbReference type="NCBI Taxonomy" id="231269"/>
    <lineage>
        <taxon>Eukaryota</taxon>
        <taxon>Fungi</taxon>
        <taxon>Dikarya</taxon>
        <taxon>Ascomycota</taxon>
        <taxon>Pezizomycotina</taxon>
        <taxon>Sordariomycetes</taxon>
        <taxon>Hypocreomycetidae</taxon>
        <taxon>Hypocreales</taxon>
        <taxon>Nectriaceae</taxon>
        <taxon>Fusarium</taxon>
        <taxon>Fusarium incarnatum-equiseti species complex</taxon>
    </lineage>
</organism>
<dbReference type="PANTHER" id="PTHR34853">
    <property type="match status" value="1"/>
</dbReference>
<dbReference type="Gene3D" id="1.10.260.130">
    <property type="match status" value="1"/>
</dbReference>
<keyword evidence="1" id="KW-0378">Hydrolase</keyword>
<feature type="compositionally biased region" description="Low complexity" evidence="3">
    <location>
        <begin position="559"/>
        <end position="585"/>
    </location>
</feature>
<dbReference type="Pfam" id="PF03583">
    <property type="entry name" value="LIP"/>
    <property type="match status" value="1"/>
</dbReference>
<dbReference type="GeneID" id="41992142"/>
<dbReference type="AlphaFoldDB" id="A0A366S590"/>
<dbReference type="PANTHER" id="PTHR34853:SF5">
    <property type="entry name" value="LIP-DOMAIN-CONTAINING PROTEIN-RELATED"/>
    <property type="match status" value="1"/>
</dbReference>
<proteinExistence type="predicted"/>
<keyword evidence="7" id="KW-1185">Reference proteome</keyword>
<dbReference type="Pfam" id="PF04082">
    <property type="entry name" value="Fungal_trans"/>
    <property type="match status" value="1"/>
</dbReference>
<keyword evidence="2" id="KW-0539">Nucleus</keyword>
<dbReference type="InterPro" id="IPR029058">
    <property type="entry name" value="AB_hydrolase_fold"/>
</dbReference>
<feature type="domain" description="Xylanolytic transcriptional activator regulatory" evidence="5">
    <location>
        <begin position="630"/>
        <end position="793"/>
    </location>
</feature>
<dbReference type="GO" id="GO:0008270">
    <property type="term" value="F:zinc ion binding"/>
    <property type="evidence" value="ECO:0007669"/>
    <property type="project" value="InterPro"/>
</dbReference>
<dbReference type="EMBL" id="QKXC01000056">
    <property type="protein sequence ID" value="RBR24501.1"/>
    <property type="molecule type" value="Genomic_DNA"/>
</dbReference>
<protein>
    <recommendedName>
        <fullName evidence="5">Xylanolytic transcriptional activator regulatory domain-containing protein</fullName>
    </recommendedName>
</protein>
<dbReference type="OrthoDB" id="426882at2759"/>
<name>A0A366S590_9HYPO</name>
<gene>
    <name evidence="6" type="ORF">FIESC28_02697</name>
</gene>
<evidence type="ECO:0000256" key="1">
    <source>
        <dbReference type="ARBA" id="ARBA00022801"/>
    </source>
</evidence>
<dbReference type="GO" id="GO:0006351">
    <property type="term" value="P:DNA-templated transcription"/>
    <property type="evidence" value="ECO:0007669"/>
    <property type="project" value="InterPro"/>
</dbReference>
<feature type="region of interest" description="Disordered" evidence="3">
    <location>
        <begin position="559"/>
        <end position="587"/>
    </location>
</feature>